<dbReference type="Pfam" id="PF18911">
    <property type="entry name" value="PKD_4"/>
    <property type="match status" value="1"/>
</dbReference>
<dbReference type="STRING" id="648996.Theam_0533"/>
<evidence type="ECO:0000256" key="2">
    <source>
        <dbReference type="SAM" id="SignalP"/>
    </source>
</evidence>
<evidence type="ECO:0000313" key="4">
    <source>
        <dbReference type="EMBL" id="ADU96505.1"/>
    </source>
</evidence>
<dbReference type="RefSeq" id="WP_013537291.1">
    <property type="nucleotide sequence ID" value="NC_014926.1"/>
</dbReference>
<dbReference type="HOGENOM" id="CLU_021680_0_1_0"/>
<keyword evidence="5" id="KW-1185">Reference proteome</keyword>
<dbReference type="SMART" id="SM00089">
    <property type="entry name" value="PKD"/>
    <property type="match status" value="3"/>
</dbReference>
<feature type="transmembrane region" description="Helical" evidence="1">
    <location>
        <begin position="714"/>
        <end position="737"/>
    </location>
</feature>
<dbReference type="InterPro" id="IPR000601">
    <property type="entry name" value="PKD_dom"/>
</dbReference>
<keyword evidence="1" id="KW-0472">Membrane</keyword>
<feature type="signal peptide" evidence="2">
    <location>
        <begin position="1"/>
        <end position="22"/>
    </location>
</feature>
<dbReference type="Gene3D" id="3.90.70.10">
    <property type="entry name" value="Cysteine proteinases"/>
    <property type="match status" value="1"/>
</dbReference>
<dbReference type="Proteomes" id="UP000006362">
    <property type="component" value="Chromosome"/>
</dbReference>
<dbReference type="eggNOG" id="COG3291">
    <property type="taxonomic scope" value="Bacteria"/>
</dbReference>
<dbReference type="GO" id="GO:0006508">
    <property type="term" value="P:proteolysis"/>
    <property type="evidence" value="ECO:0007669"/>
    <property type="project" value="InterPro"/>
</dbReference>
<dbReference type="AlphaFoldDB" id="E8T5N0"/>
<gene>
    <name evidence="4" type="ordered locus">Theam_0533</name>
</gene>
<protein>
    <submittedName>
        <fullName evidence="4">PKD domain containing protein</fullName>
    </submittedName>
</protein>
<evidence type="ECO:0000313" key="5">
    <source>
        <dbReference type="Proteomes" id="UP000006362"/>
    </source>
</evidence>
<dbReference type="CDD" id="cd00146">
    <property type="entry name" value="PKD"/>
    <property type="match status" value="3"/>
</dbReference>
<sequence length="743" mass="79840">MSGYRSLIAVLSLALLTSSASGATTKLKWKLGYKPTPASFAEKHMLKPPKVKASQLPTSVDLCQYLPPVGNQGYQGSCVAWAVGYYYKTFQEGREHGWDVSNETHICSPAFIYNQINNGEDQGSIIADALTLLTREGCDNLADMPYNDQDYTTLPTKEQMLNALPWRADSFGFFYEYDNDCDYNNCKRDVPLTDTQIEELKAHLASGDVFVMAIPVFDGFVSLNSTNYFYNGPTANETYLGGHAIIICGYDDSIGNGTGGFKIRNSWGTDWGNNGEAYISYDFVKNYSFEAAAMVDRIGYNWNVVADIDIDNLYRADAGIAFNGTNNQTFIFMGDYIWQEYASYWPNGGDQRRGIHAVVDLTDLGLPPYYTAILGDLNYSVNGYGNTGTLTSLVIRDASGNSVSYSGVPLDIPDGDVISFRVPGLGVGINYFKASPTSGYYPLDVAFDYSVTGENVTCSFDFNGDGKPEQVIQNCSNGTVSYTYTAAGNYTATLTVTDGATTASRSVIVSALNAPPYVDSFTASPTSGYYPLNVSFSYSVGDINGDSLLCSFDFNGDGKPDQVIQNCSNGTVSYTYTAAGNYTATLTVTDGNATANATTDVQVYNGAPTIGSFSASPTSGDAPLTVRFDFNVSDPDHDSLTCKFDFDGDGSVDRVIYNCVSGSTSYTYQDAGNYTATLVVTDGVNEAKSSVGVTVSSSESGVTTNSTSCSLSPAVPASTGAVNFLFMLAPLFGLAGLRRGRKE</sequence>
<dbReference type="EMBL" id="CP002444">
    <property type="protein sequence ID" value="ADU96505.1"/>
    <property type="molecule type" value="Genomic_DNA"/>
</dbReference>
<dbReference type="Pfam" id="PF00801">
    <property type="entry name" value="PKD"/>
    <property type="match status" value="2"/>
</dbReference>
<dbReference type="InterPro" id="IPR038765">
    <property type="entry name" value="Papain-like_cys_pep_sf"/>
</dbReference>
<dbReference type="SMART" id="SM00645">
    <property type="entry name" value="Pept_C1"/>
    <property type="match status" value="1"/>
</dbReference>
<dbReference type="KEGG" id="tam:Theam_0533"/>
<dbReference type="Gene3D" id="2.60.40.10">
    <property type="entry name" value="Immunoglobulins"/>
    <property type="match status" value="3"/>
</dbReference>
<dbReference type="Pfam" id="PF00112">
    <property type="entry name" value="Peptidase_C1"/>
    <property type="match status" value="1"/>
</dbReference>
<dbReference type="CDD" id="cd02619">
    <property type="entry name" value="Peptidase_C1"/>
    <property type="match status" value="1"/>
</dbReference>
<proteinExistence type="predicted"/>
<dbReference type="InterPro" id="IPR022409">
    <property type="entry name" value="PKD/Chitinase_dom"/>
</dbReference>
<feature type="domain" description="PKD" evidence="3">
    <location>
        <begin position="556"/>
        <end position="603"/>
    </location>
</feature>
<dbReference type="InterPro" id="IPR013783">
    <property type="entry name" value="Ig-like_fold"/>
</dbReference>
<feature type="domain" description="PKD" evidence="3">
    <location>
        <begin position="648"/>
        <end position="702"/>
    </location>
</feature>
<organism evidence="4 5">
    <name type="scientific">Thermovibrio ammonificans (strain DSM 15698 / JCM 12110 / HB-1)</name>
    <dbReference type="NCBI Taxonomy" id="648996"/>
    <lineage>
        <taxon>Bacteria</taxon>
        <taxon>Pseudomonadati</taxon>
        <taxon>Aquificota</taxon>
        <taxon>Aquificia</taxon>
        <taxon>Desulfurobacteriales</taxon>
        <taxon>Desulfurobacteriaceae</taxon>
        <taxon>Thermovibrio</taxon>
    </lineage>
</organism>
<dbReference type="SUPFAM" id="SSF54001">
    <property type="entry name" value="Cysteine proteinases"/>
    <property type="match status" value="1"/>
</dbReference>
<reference evidence="4" key="1">
    <citation type="submission" date="2011-01" db="EMBL/GenBank/DDBJ databases">
        <title>Complete sequence of chromosome of Thermovibrio ammonificans HB-1.</title>
        <authorList>
            <consortium name="US DOE Joint Genome Institute"/>
            <person name="Lucas S."/>
            <person name="Copeland A."/>
            <person name="Lapidus A."/>
            <person name="Cheng J.-F."/>
            <person name="Goodwin L."/>
            <person name="Pitluck S."/>
            <person name="Davenport K."/>
            <person name="Detter J.C."/>
            <person name="Han C."/>
            <person name="Tapia R."/>
            <person name="Land M."/>
            <person name="Hauser L."/>
            <person name="Kyrpides N."/>
            <person name="Ivanova N."/>
            <person name="Ovchinnikova G."/>
            <person name="Vetriani C."/>
            <person name="Woyke T."/>
        </authorList>
    </citation>
    <scope>NUCLEOTIDE SEQUENCE [LARGE SCALE GENOMIC DNA]</scope>
    <source>
        <strain evidence="4">HB-1</strain>
    </source>
</reference>
<dbReference type="PROSITE" id="PS50093">
    <property type="entry name" value="PKD"/>
    <property type="match status" value="3"/>
</dbReference>
<feature type="chain" id="PRO_5003231222" evidence="2">
    <location>
        <begin position="23"/>
        <end position="743"/>
    </location>
</feature>
<evidence type="ECO:0000259" key="3">
    <source>
        <dbReference type="PROSITE" id="PS50093"/>
    </source>
</evidence>
<keyword evidence="1" id="KW-0812">Transmembrane</keyword>
<accession>E8T5N0</accession>
<feature type="domain" description="PKD" evidence="3">
    <location>
        <begin position="428"/>
        <end position="509"/>
    </location>
</feature>
<evidence type="ECO:0000256" key="1">
    <source>
        <dbReference type="SAM" id="Phobius"/>
    </source>
</evidence>
<keyword evidence="1" id="KW-1133">Transmembrane helix</keyword>
<name>E8T5N0_THEA1</name>
<dbReference type="GO" id="GO:0008234">
    <property type="term" value="F:cysteine-type peptidase activity"/>
    <property type="evidence" value="ECO:0007669"/>
    <property type="project" value="InterPro"/>
</dbReference>
<keyword evidence="2" id="KW-0732">Signal</keyword>
<dbReference type="InterPro" id="IPR035986">
    <property type="entry name" value="PKD_dom_sf"/>
</dbReference>
<dbReference type="eggNOG" id="COG4870">
    <property type="taxonomic scope" value="Bacteria"/>
</dbReference>
<dbReference type="SUPFAM" id="SSF49299">
    <property type="entry name" value="PKD domain"/>
    <property type="match status" value="3"/>
</dbReference>
<dbReference type="InterPro" id="IPR000668">
    <property type="entry name" value="Peptidase_C1A_C"/>
</dbReference>